<dbReference type="Pfam" id="PF04268">
    <property type="entry name" value="SoxG"/>
    <property type="match status" value="1"/>
</dbReference>
<dbReference type="Proteomes" id="UP000049455">
    <property type="component" value="Unassembled WGS sequence"/>
</dbReference>
<dbReference type="InterPro" id="IPR027266">
    <property type="entry name" value="TrmE/GcvT-like"/>
</dbReference>
<dbReference type="AlphaFoldDB" id="A0A0M7BB61"/>
<proteinExistence type="predicted"/>
<gene>
    <name evidence="1" type="ORF">JSE7799_01771</name>
</gene>
<dbReference type="SUPFAM" id="SSF103025">
    <property type="entry name" value="Folate-binding domain"/>
    <property type="match status" value="1"/>
</dbReference>
<dbReference type="EMBL" id="CYPR01000109">
    <property type="protein sequence ID" value="CUH39052.1"/>
    <property type="molecule type" value="Genomic_DNA"/>
</dbReference>
<dbReference type="RefSeq" id="WP_055663296.1">
    <property type="nucleotide sequence ID" value="NZ_CYPR01000109.1"/>
</dbReference>
<dbReference type="Gene3D" id="3.30.70.1520">
    <property type="entry name" value="Heterotetrameric sarcosine oxidase"/>
    <property type="match status" value="1"/>
</dbReference>
<dbReference type="OrthoDB" id="9814782at2"/>
<accession>A0A0M7BB61</accession>
<sequence>MSDLTVERLPPLGMVTIRGELSKIGDAIVGETGCAVPAPRMSERSGERQLLWMSPDELMLVCEYGEAGATADALTARFGDAFATVVNTSDARQVFALSGQHAEDALASLMPVDFARMKAEEVRRTRMAQIPAAIWREGEGWRLICFRSVATYAEDLLRGAKTVGG</sequence>
<evidence type="ECO:0000313" key="2">
    <source>
        <dbReference type="Proteomes" id="UP000049455"/>
    </source>
</evidence>
<keyword evidence="2" id="KW-1185">Reference proteome</keyword>
<protein>
    <submittedName>
        <fullName evidence="1">Sarcosine oxidase, gamma subunit family</fullName>
    </submittedName>
</protein>
<dbReference type="STRING" id="313367.JSE7799_01771"/>
<dbReference type="InterPro" id="IPR007375">
    <property type="entry name" value="SoxG"/>
</dbReference>
<reference evidence="1 2" key="1">
    <citation type="submission" date="2015-09" db="EMBL/GenBank/DDBJ databases">
        <authorList>
            <person name="Jackson K.R."/>
            <person name="Lunt B.L."/>
            <person name="Fisher J.N.B."/>
            <person name="Gardner A.V."/>
            <person name="Bailey M.E."/>
            <person name="Deus L.M."/>
            <person name="Earl A.S."/>
            <person name="Gibby P.D."/>
            <person name="Hartmann K.A."/>
            <person name="Liu J.E."/>
            <person name="Manci A.M."/>
            <person name="Nielsen D.A."/>
            <person name="Solomon M.B."/>
            <person name="Breakwell D.P."/>
            <person name="Burnett S.H."/>
            <person name="Grose J.H."/>
        </authorList>
    </citation>
    <scope>NUCLEOTIDE SEQUENCE [LARGE SCALE GENOMIC DNA]</scope>
    <source>
        <strain evidence="1 2">CECT 7799</strain>
    </source>
</reference>
<organism evidence="1 2">
    <name type="scientific">Jannaschia seosinensis</name>
    <dbReference type="NCBI Taxonomy" id="313367"/>
    <lineage>
        <taxon>Bacteria</taxon>
        <taxon>Pseudomonadati</taxon>
        <taxon>Pseudomonadota</taxon>
        <taxon>Alphaproteobacteria</taxon>
        <taxon>Rhodobacterales</taxon>
        <taxon>Roseobacteraceae</taxon>
        <taxon>Jannaschia</taxon>
    </lineage>
</organism>
<evidence type="ECO:0000313" key="1">
    <source>
        <dbReference type="EMBL" id="CUH39052.1"/>
    </source>
</evidence>
<name>A0A0M7BB61_9RHOB</name>
<dbReference type="Gene3D" id="3.30.1360.120">
    <property type="entry name" value="Probable tRNA modification gtpase trme, domain 1"/>
    <property type="match status" value="1"/>
</dbReference>